<keyword evidence="4" id="KW-0677">Repeat</keyword>
<dbReference type="PANTHER" id="PTHR27008">
    <property type="entry name" value="OS04G0122200 PROTEIN"/>
    <property type="match status" value="1"/>
</dbReference>
<evidence type="ECO:0000256" key="1">
    <source>
        <dbReference type="ARBA" id="ARBA00004370"/>
    </source>
</evidence>
<comment type="caution">
    <text evidence="8">The sequence shown here is derived from an EMBL/GenBank/DDBJ whole genome shotgun (WGS) entry which is preliminary data.</text>
</comment>
<evidence type="ECO:0000256" key="2">
    <source>
        <dbReference type="ARBA" id="ARBA00022614"/>
    </source>
</evidence>
<dbReference type="Proteomes" id="UP000652761">
    <property type="component" value="Unassembled WGS sequence"/>
</dbReference>
<dbReference type="GO" id="GO:0004672">
    <property type="term" value="F:protein kinase activity"/>
    <property type="evidence" value="ECO:0007669"/>
    <property type="project" value="InterPro"/>
</dbReference>
<feature type="domain" description="Protein kinase" evidence="7">
    <location>
        <begin position="1"/>
        <end position="111"/>
    </location>
</feature>
<dbReference type="SUPFAM" id="SSF56112">
    <property type="entry name" value="Protein kinase-like (PK-like)"/>
    <property type="match status" value="1"/>
</dbReference>
<evidence type="ECO:0000256" key="3">
    <source>
        <dbReference type="ARBA" id="ARBA00022692"/>
    </source>
</evidence>
<evidence type="ECO:0000256" key="6">
    <source>
        <dbReference type="ARBA" id="ARBA00023136"/>
    </source>
</evidence>
<reference evidence="8" key="1">
    <citation type="submission" date="2017-07" db="EMBL/GenBank/DDBJ databases">
        <title>Taro Niue Genome Assembly and Annotation.</title>
        <authorList>
            <person name="Atibalentja N."/>
            <person name="Keating K."/>
            <person name="Fields C.J."/>
        </authorList>
    </citation>
    <scope>NUCLEOTIDE SEQUENCE</scope>
    <source>
        <strain evidence="8">Niue_2</strain>
        <tissue evidence="8">Leaf</tissue>
    </source>
</reference>
<accession>A0A843XHS3</accession>
<dbReference type="Gene3D" id="1.10.510.10">
    <property type="entry name" value="Transferase(Phosphotransferase) domain 1"/>
    <property type="match status" value="1"/>
</dbReference>
<evidence type="ECO:0000256" key="4">
    <source>
        <dbReference type="ARBA" id="ARBA00022737"/>
    </source>
</evidence>
<gene>
    <name evidence="8" type="ORF">Taro_051798</name>
</gene>
<dbReference type="PROSITE" id="PS50011">
    <property type="entry name" value="PROTEIN_KINASE_DOM"/>
    <property type="match status" value="1"/>
</dbReference>
<keyword evidence="6" id="KW-0472">Membrane</keyword>
<proteinExistence type="predicted"/>
<dbReference type="Pfam" id="PF07714">
    <property type="entry name" value="PK_Tyr_Ser-Thr"/>
    <property type="match status" value="1"/>
</dbReference>
<evidence type="ECO:0000259" key="7">
    <source>
        <dbReference type="PROSITE" id="PS50011"/>
    </source>
</evidence>
<comment type="subcellular location">
    <subcellularLocation>
        <location evidence="1">Membrane</location>
    </subcellularLocation>
</comment>
<protein>
    <recommendedName>
        <fullName evidence="7">Protein kinase domain-containing protein</fullName>
    </recommendedName>
</protein>
<keyword evidence="2" id="KW-0433">Leucine-rich repeat</keyword>
<dbReference type="GO" id="GO:0005524">
    <property type="term" value="F:ATP binding"/>
    <property type="evidence" value="ECO:0007669"/>
    <property type="project" value="InterPro"/>
</dbReference>
<organism evidence="8 9">
    <name type="scientific">Colocasia esculenta</name>
    <name type="common">Wild taro</name>
    <name type="synonym">Arum esculentum</name>
    <dbReference type="NCBI Taxonomy" id="4460"/>
    <lineage>
        <taxon>Eukaryota</taxon>
        <taxon>Viridiplantae</taxon>
        <taxon>Streptophyta</taxon>
        <taxon>Embryophyta</taxon>
        <taxon>Tracheophyta</taxon>
        <taxon>Spermatophyta</taxon>
        <taxon>Magnoliopsida</taxon>
        <taxon>Liliopsida</taxon>
        <taxon>Araceae</taxon>
        <taxon>Aroideae</taxon>
        <taxon>Colocasieae</taxon>
        <taxon>Colocasia</taxon>
    </lineage>
</organism>
<dbReference type="EMBL" id="NMUH01008451">
    <property type="protein sequence ID" value="MQM18802.1"/>
    <property type="molecule type" value="Genomic_DNA"/>
</dbReference>
<dbReference type="InterPro" id="IPR011009">
    <property type="entry name" value="Kinase-like_dom_sf"/>
</dbReference>
<dbReference type="InterPro" id="IPR000719">
    <property type="entry name" value="Prot_kinase_dom"/>
</dbReference>
<keyword evidence="3" id="KW-0812">Transmembrane</keyword>
<dbReference type="GO" id="GO:0016020">
    <property type="term" value="C:membrane"/>
    <property type="evidence" value="ECO:0007669"/>
    <property type="project" value="UniProtKB-SubCell"/>
</dbReference>
<evidence type="ECO:0000256" key="5">
    <source>
        <dbReference type="ARBA" id="ARBA00022989"/>
    </source>
</evidence>
<evidence type="ECO:0000313" key="9">
    <source>
        <dbReference type="Proteomes" id="UP000652761"/>
    </source>
</evidence>
<dbReference type="AlphaFoldDB" id="A0A843XHS3"/>
<sequence length="111" mass="12662">MDLTEPNGGQLVAVKVINLQRQGALKSFMAECKALRNIRHRNLLKILTSCLSIDFSSNDFKALVFEFMPRGFLEQWLHPSESEFCKNQYYPNLAQRLGIAVDVASTLTYLH</sequence>
<evidence type="ECO:0000313" key="8">
    <source>
        <dbReference type="EMBL" id="MQM18802.1"/>
    </source>
</evidence>
<keyword evidence="5" id="KW-1133">Transmembrane helix</keyword>
<name>A0A843XHS3_COLES</name>
<dbReference type="PANTHER" id="PTHR27008:SF499">
    <property type="entry name" value="OS06G0581500 PROTEIN"/>
    <property type="match status" value="1"/>
</dbReference>
<dbReference type="OrthoDB" id="783285at2759"/>
<dbReference type="InterPro" id="IPR001245">
    <property type="entry name" value="Ser-Thr/Tyr_kinase_cat_dom"/>
</dbReference>
<keyword evidence="9" id="KW-1185">Reference proteome</keyword>
<dbReference type="InterPro" id="IPR051809">
    <property type="entry name" value="Plant_receptor-like_S/T_kinase"/>
</dbReference>